<evidence type="ECO:0000256" key="2">
    <source>
        <dbReference type="SAM" id="Phobius"/>
    </source>
</evidence>
<feature type="region of interest" description="Disordered" evidence="1">
    <location>
        <begin position="247"/>
        <end position="267"/>
    </location>
</feature>
<protein>
    <submittedName>
        <fullName evidence="3">Uncharacterized protein</fullName>
    </submittedName>
</protein>
<proteinExistence type="predicted"/>
<comment type="caution">
    <text evidence="3">The sequence shown here is derived from an EMBL/GenBank/DDBJ whole genome shotgun (WGS) entry which is preliminary data.</text>
</comment>
<evidence type="ECO:0000313" key="3">
    <source>
        <dbReference type="EMBL" id="MDT0249117.1"/>
    </source>
</evidence>
<feature type="transmembrane region" description="Helical" evidence="2">
    <location>
        <begin position="44"/>
        <end position="63"/>
    </location>
</feature>
<feature type="transmembrane region" description="Helical" evidence="2">
    <location>
        <begin position="137"/>
        <end position="156"/>
    </location>
</feature>
<evidence type="ECO:0000313" key="4">
    <source>
        <dbReference type="Proteomes" id="UP001180729"/>
    </source>
</evidence>
<evidence type="ECO:0000256" key="1">
    <source>
        <dbReference type="SAM" id="MobiDB-lite"/>
    </source>
</evidence>
<dbReference type="EMBL" id="JAMZMH010000009">
    <property type="protein sequence ID" value="MDT0249117.1"/>
    <property type="molecule type" value="Genomic_DNA"/>
</dbReference>
<gene>
    <name evidence="3" type="ORF">RMW62_08475</name>
</gene>
<accession>A0AAE4G1Z5</accession>
<feature type="transmembrane region" description="Helical" evidence="2">
    <location>
        <begin position="12"/>
        <end position="32"/>
    </location>
</feature>
<feature type="transmembrane region" description="Helical" evidence="2">
    <location>
        <begin position="69"/>
        <end position="87"/>
    </location>
</feature>
<feature type="transmembrane region" description="Helical" evidence="2">
    <location>
        <begin position="177"/>
        <end position="197"/>
    </location>
</feature>
<feature type="compositionally biased region" description="Polar residues" evidence="1">
    <location>
        <begin position="247"/>
        <end position="261"/>
    </location>
</feature>
<reference evidence="3" key="1">
    <citation type="submission" date="2022-06" db="EMBL/GenBank/DDBJ databases">
        <title>Draft Genome Sequences of Three Actinomyces oris Strains, Isolated from Healthy Human Feces.</title>
        <authorList>
            <person name="Ye Y."/>
            <person name="Liu C."/>
            <person name="Zhao J."/>
            <person name="Xu J."/>
            <person name="Huang H."/>
            <person name="Wang B."/>
            <person name="Wei J."/>
            <person name="Jing X."/>
        </authorList>
    </citation>
    <scope>NUCLEOTIDE SEQUENCE</scope>
    <source>
        <strain evidence="3">CNGBCC1803368</strain>
    </source>
</reference>
<dbReference type="Proteomes" id="UP001180729">
    <property type="component" value="Unassembled WGS sequence"/>
</dbReference>
<organism evidence="3 4">
    <name type="scientific">Actinomyces oris</name>
    <dbReference type="NCBI Taxonomy" id="544580"/>
    <lineage>
        <taxon>Bacteria</taxon>
        <taxon>Bacillati</taxon>
        <taxon>Actinomycetota</taxon>
        <taxon>Actinomycetes</taxon>
        <taxon>Actinomycetales</taxon>
        <taxon>Actinomycetaceae</taxon>
        <taxon>Actinomyces</taxon>
    </lineage>
</organism>
<name>A0AAE4G1Z5_9ACTO</name>
<sequence length="267" mass="28196">MNEIQPFRPLQAPVAVALSAFAIIALTELHSLDPDSTSFSIDSFNALSAVVFWIVSAGVVTYNSPQAQGATSAVFTVAALVGEIMPADSEHRRSTLSEISPILWILAGIMCGSAAATCTTISRTSKHHSTLSITDQLLGRIAVAVLASLLASAPLVSTSPSRLWATPGQTSMSIITFLCGFAMTSLAGMAPFISWIYLAITLGRYYTFDNAEAAGTYLADILPIPLLAISATAGLLTMYHYKKPRPITSSQATGSQISPQGKDTHEE</sequence>
<dbReference type="RefSeq" id="WP_289597523.1">
    <property type="nucleotide sequence ID" value="NZ_CALJNX010000038.1"/>
</dbReference>
<keyword evidence="2" id="KW-1133">Transmembrane helix</keyword>
<feature type="transmembrane region" description="Helical" evidence="2">
    <location>
        <begin position="217"/>
        <end position="239"/>
    </location>
</feature>
<dbReference type="AlphaFoldDB" id="A0AAE4G1Z5"/>
<keyword evidence="2" id="KW-0472">Membrane</keyword>
<feature type="transmembrane region" description="Helical" evidence="2">
    <location>
        <begin position="99"/>
        <end position="117"/>
    </location>
</feature>
<keyword evidence="2" id="KW-0812">Transmembrane</keyword>